<evidence type="ECO:0000313" key="1">
    <source>
        <dbReference type="EMBL" id="KNC87293.1"/>
    </source>
</evidence>
<evidence type="ECO:0000313" key="2">
    <source>
        <dbReference type="Proteomes" id="UP000054560"/>
    </source>
</evidence>
<dbReference type="EMBL" id="KQ241616">
    <property type="protein sequence ID" value="KNC87293.1"/>
    <property type="molecule type" value="Genomic_DNA"/>
</dbReference>
<dbReference type="Proteomes" id="UP000054560">
    <property type="component" value="Unassembled WGS sequence"/>
</dbReference>
<protein>
    <submittedName>
        <fullName evidence="1">Uncharacterized protein</fullName>
    </submittedName>
</protein>
<reference evidence="1 2" key="1">
    <citation type="submission" date="2011-02" db="EMBL/GenBank/DDBJ databases">
        <title>The Genome Sequence of Sphaeroforma arctica JP610.</title>
        <authorList>
            <consortium name="The Broad Institute Genome Sequencing Platform"/>
            <person name="Russ C."/>
            <person name="Cuomo C."/>
            <person name="Young S.K."/>
            <person name="Zeng Q."/>
            <person name="Gargeya S."/>
            <person name="Alvarado L."/>
            <person name="Berlin A."/>
            <person name="Chapman S.B."/>
            <person name="Chen Z."/>
            <person name="Freedman E."/>
            <person name="Gellesch M."/>
            <person name="Goldberg J."/>
            <person name="Griggs A."/>
            <person name="Gujja S."/>
            <person name="Heilman E."/>
            <person name="Heiman D."/>
            <person name="Howarth C."/>
            <person name="Mehta T."/>
            <person name="Neiman D."/>
            <person name="Pearson M."/>
            <person name="Roberts A."/>
            <person name="Saif S."/>
            <person name="Shea T."/>
            <person name="Shenoy N."/>
            <person name="Sisk P."/>
            <person name="Stolte C."/>
            <person name="Sykes S."/>
            <person name="White J."/>
            <person name="Yandava C."/>
            <person name="Burger G."/>
            <person name="Gray M.W."/>
            <person name="Holland P.W.H."/>
            <person name="King N."/>
            <person name="Lang F.B.F."/>
            <person name="Roger A.J."/>
            <person name="Ruiz-Trillo I."/>
            <person name="Haas B."/>
            <person name="Nusbaum C."/>
            <person name="Birren B."/>
        </authorList>
    </citation>
    <scope>NUCLEOTIDE SEQUENCE [LARGE SCALE GENOMIC DNA]</scope>
    <source>
        <strain evidence="1 2">JP610</strain>
    </source>
</reference>
<proteinExistence type="predicted"/>
<name>A0A0L0GG74_9EUKA</name>
<accession>A0A0L0GG74</accession>
<dbReference type="RefSeq" id="XP_014161195.1">
    <property type="nucleotide sequence ID" value="XM_014305720.1"/>
</dbReference>
<organism evidence="1 2">
    <name type="scientific">Sphaeroforma arctica JP610</name>
    <dbReference type="NCBI Taxonomy" id="667725"/>
    <lineage>
        <taxon>Eukaryota</taxon>
        <taxon>Ichthyosporea</taxon>
        <taxon>Ichthyophonida</taxon>
        <taxon>Sphaeroforma</taxon>
    </lineage>
</organism>
<dbReference type="AlphaFoldDB" id="A0A0L0GG74"/>
<dbReference type="GeneID" id="25901124"/>
<keyword evidence="2" id="KW-1185">Reference proteome</keyword>
<gene>
    <name evidence="1" type="ORF">SARC_00620</name>
</gene>
<sequence>MFAGTGRQRKHAVWEMETVQLQTKIDTFEDMEDIKLASRLHKSDEHQEKVSKFALQEHAQLQESAYEPELEAARSLKAQKLEELFALEHKYEELDRMDAEVNDRFEKLSQLKVKIAAAKEWSQRGSQRRVCHSVREQHETSTAAQRHALHHAHATVTTAV</sequence>